<dbReference type="OrthoDB" id="427030at2759"/>
<dbReference type="AlphaFoldDB" id="G3B4B8"/>
<keyword evidence="13" id="KW-1185">Reference proteome</keyword>
<dbReference type="FunFam" id="3.30.160.60:FF:001289">
    <property type="entry name" value="Zinc finger protein 574"/>
    <property type="match status" value="1"/>
</dbReference>
<dbReference type="Proteomes" id="UP000000707">
    <property type="component" value="Unassembled WGS sequence"/>
</dbReference>
<evidence type="ECO:0000256" key="9">
    <source>
        <dbReference type="PROSITE-ProRule" id="PRU00042"/>
    </source>
</evidence>
<dbReference type="GeneID" id="18245792"/>
<evidence type="ECO:0000256" key="2">
    <source>
        <dbReference type="ARBA" id="ARBA00022723"/>
    </source>
</evidence>
<proteinExistence type="predicted"/>
<dbReference type="PROSITE" id="PS50157">
    <property type="entry name" value="ZINC_FINGER_C2H2_2"/>
    <property type="match status" value="4"/>
</dbReference>
<evidence type="ECO:0000313" key="13">
    <source>
        <dbReference type="Proteomes" id="UP000000707"/>
    </source>
</evidence>
<sequence length="339" mass="37828">MGSPQQQYYRSTQYSPQYIAPNYTNYNYPPAPPPGNQTSVPSVSGQRVAKVSPQKTPQGDLNSLEKTEQPRLGATKIDQLMLVIQARDEANKDIKIHTNEDGNIIGEVKPQHLVGGVEKNKLIPEASGSSDDGTDATHERKKHHRKLPQCPYCEKFFAQSTQLEVHIRSHIGLKPFECTYCHKRFTQGGNLTTHLRLHTGEKPFACEVCHKSFSRKGNLAAHKLTHEKLKPFDCKLDGCDKAFTQLGNLKSHQNKFHLNTLNSLTMKLAELSSAQIANLPSHEKELLDYFKNLYKNSNKGIKGRGKRETGLHDSSDLGAGPTGSESSTSFRASNYDQFV</sequence>
<feature type="compositionally biased region" description="Polar residues" evidence="10">
    <location>
        <begin position="1"/>
        <end position="16"/>
    </location>
</feature>
<dbReference type="SUPFAM" id="SSF57667">
    <property type="entry name" value="beta-beta-alpha zinc fingers"/>
    <property type="match status" value="2"/>
</dbReference>
<dbReference type="GO" id="GO:0005634">
    <property type="term" value="C:nucleus"/>
    <property type="evidence" value="ECO:0007669"/>
    <property type="project" value="UniProtKB-SubCell"/>
</dbReference>
<dbReference type="Gene3D" id="3.30.160.60">
    <property type="entry name" value="Classic Zinc Finger"/>
    <property type="match status" value="4"/>
</dbReference>
<organism evidence="13">
    <name type="scientific">Candida tenuis (strain ATCC 10573 / BCRC 21748 / CBS 615 / JCM 9827 / NBRC 10315 / NRRL Y-1498 / VKM Y-70)</name>
    <name type="common">Yeast</name>
    <name type="synonym">Yamadazyma tenuis</name>
    <dbReference type="NCBI Taxonomy" id="590646"/>
    <lineage>
        <taxon>Eukaryota</taxon>
        <taxon>Fungi</taxon>
        <taxon>Dikarya</taxon>
        <taxon>Ascomycota</taxon>
        <taxon>Saccharomycotina</taxon>
        <taxon>Pichiomycetes</taxon>
        <taxon>Debaryomycetaceae</taxon>
        <taxon>Yamadazyma</taxon>
    </lineage>
</organism>
<keyword evidence="2" id="KW-0479">Metal-binding</keyword>
<evidence type="ECO:0000256" key="7">
    <source>
        <dbReference type="ARBA" id="ARBA00023163"/>
    </source>
</evidence>
<comment type="subcellular location">
    <subcellularLocation>
        <location evidence="1">Nucleus</location>
    </subcellularLocation>
</comment>
<dbReference type="InterPro" id="IPR036236">
    <property type="entry name" value="Znf_C2H2_sf"/>
</dbReference>
<reference evidence="12 13" key="1">
    <citation type="journal article" date="2011" name="Proc. Natl. Acad. Sci. U.S.A.">
        <title>Comparative genomics of xylose-fermenting fungi for enhanced biofuel production.</title>
        <authorList>
            <person name="Wohlbach D.J."/>
            <person name="Kuo A."/>
            <person name="Sato T.K."/>
            <person name="Potts K.M."/>
            <person name="Salamov A.A."/>
            <person name="LaButti K.M."/>
            <person name="Sun H."/>
            <person name="Clum A."/>
            <person name="Pangilinan J.L."/>
            <person name="Lindquist E.A."/>
            <person name="Lucas S."/>
            <person name="Lapidus A."/>
            <person name="Jin M."/>
            <person name="Gunawan C."/>
            <person name="Balan V."/>
            <person name="Dale B.E."/>
            <person name="Jeffries T.W."/>
            <person name="Zinkel R."/>
            <person name="Barry K.W."/>
            <person name="Grigoriev I.V."/>
            <person name="Gasch A.P."/>
        </authorList>
    </citation>
    <scope>NUCLEOTIDE SEQUENCE [LARGE SCALE GENOMIC DNA]</scope>
    <source>
        <strain evidence="13">ATCC 10573 / BCRC 21748 / CBS 615 / JCM 9827 / NBRC 10315 / NRRL Y-1498 / VKM Y-70</strain>
    </source>
</reference>
<dbReference type="Pfam" id="PF00096">
    <property type="entry name" value="zf-C2H2"/>
    <property type="match status" value="4"/>
</dbReference>
<evidence type="ECO:0000256" key="5">
    <source>
        <dbReference type="ARBA" id="ARBA00022833"/>
    </source>
</evidence>
<feature type="domain" description="C2H2-type" evidence="11">
    <location>
        <begin position="204"/>
        <end position="231"/>
    </location>
</feature>
<feature type="compositionally biased region" description="Polar residues" evidence="10">
    <location>
        <begin position="323"/>
        <end position="339"/>
    </location>
</feature>
<dbReference type="InterPro" id="IPR050717">
    <property type="entry name" value="C2H2-ZF_Transcription_Reg"/>
</dbReference>
<feature type="region of interest" description="Disordered" evidence="10">
    <location>
        <begin position="122"/>
        <end position="144"/>
    </location>
</feature>
<keyword evidence="4 9" id="KW-0863">Zinc-finger</keyword>
<keyword evidence="5" id="KW-0862">Zinc</keyword>
<evidence type="ECO:0000256" key="3">
    <source>
        <dbReference type="ARBA" id="ARBA00022737"/>
    </source>
</evidence>
<evidence type="ECO:0000256" key="8">
    <source>
        <dbReference type="ARBA" id="ARBA00023242"/>
    </source>
</evidence>
<feature type="domain" description="C2H2-type" evidence="11">
    <location>
        <begin position="148"/>
        <end position="175"/>
    </location>
</feature>
<dbReference type="PANTHER" id="PTHR14196">
    <property type="entry name" value="ODD-SKIPPED - RELATED"/>
    <property type="match status" value="1"/>
</dbReference>
<feature type="region of interest" description="Disordered" evidence="10">
    <location>
        <begin position="300"/>
        <end position="339"/>
    </location>
</feature>
<dbReference type="GO" id="GO:0000981">
    <property type="term" value="F:DNA-binding transcription factor activity, RNA polymerase II-specific"/>
    <property type="evidence" value="ECO:0007669"/>
    <property type="project" value="TreeGrafter"/>
</dbReference>
<feature type="domain" description="C2H2-type" evidence="11">
    <location>
        <begin position="176"/>
        <end position="203"/>
    </location>
</feature>
<keyword evidence="6" id="KW-0805">Transcription regulation</keyword>
<name>G3B4B8_CANTC</name>
<dbReference type="PANTHER" id="PTHR14196:SF12">
    <property type="entry name" value="ZINC FINGER PROTEIN 208-LIKE"/>
    <property type="match status" value="1"/>
</dbReference>
<feature type="domain" description="C2H2-type" evidence="11">
    <location>
        <begin position="232"/>
        <end position="257"/>
    </location>
</feature>
<evidence type="ECO:0000259" key="11">
    <source>
        <dbReference type="PROSITE" id="PS50157"/>
    </source>
</evidence>
<keyword evidence="3" id="KW-0677">Repeat</keyword>
<accession>G3B4B8</accession>
<dbReference type="GO" id="GO:0000977">
    <property type="term" value="F:RNA polymerase II transcription regulatory region sequence-specific DNA binding"/>
    <property type="evidence" value="ECO:0007669"/>
    <property type="project" value="TreeGrafter"/>
</dbReference>
<dbReference type="HOGENOM" id="CLU_818883_0_0_1"/>
<feature type="compositionally biased region" description="Polar residues" evidence="10">
    <location>
        <begin position="36"/>
        <end position="45"/>
    </location>
</feature>
<dbReference type="SMART" id="SM00355">
    <property type="entry name" value="ZnF_C2H2"/>
    <property type="match status" value="4"/>
</dbReference>
<evidence type="ECO:0000313" key="12">
    <source>
        <dbReference type="EMBL" id="EGV63944.1"/>
    </source>
</evidence>
<keyword evidence="7" id="KW-0804">Transcription</keyword>
<dbReference type="EMBL" id="GL996521">
    <property type="protein sequence ID" value="EGV63944.1"/>
    <property type="molecule type" value="Genomic_DNA"/>
</dbReference>
<dbReference type="PROSITE" id="PS00028">
    <property type="entry name" value="ZINC_FINGER_C2H2_1"/>
    <property type="match status" value="4"/>
</dbReference>
<feature type="region of interest" description="Disordered" evidence="10">
    <location>
        <begin position="1"/>
        <end position="72"/>
    </location>
</feature>
<dbReference type="KEGG" id="cten:18245792"/>
<dbReference type="FunFam" id="3.30.160.60:FF:001498">
    <property type="entry name" value="Zinc finger protein 404"/>
    <property type="match status" value="1"/>
</dbReference>
<dbReference type="eggNOG" id="KOG1721">
    <property type="taxonomic scope" value="Eukaryota"/>
</dbReference>
<protein>
    <recommendedName>
        <fullName evidence="11">C2H2-type domain-containing protein</fullName>
    </recommendedName>
</protein>
<evidence type="ECO:0000256" key="4">
    <source>
        <dbReference type="ARBA" id="ARBA00022771"/>
    </source>
</evidence>
<dbReference type="InterPro" id="IPR013087">
    <property type="entry name" value="Znf_C2H2_type"/>
</dbReference>
<dbReference type="STRING" id="590646.G3B4B8"/>
<feature type="compositionally biased region" description="Basic and acidic residues" evidence="10">
    <location>
        <begin position="306"/>
        <end position="315"/>
    </location>
</feature>
<evidence type="ECO:0000256" key="6">
    <source>
        <dbReference type="ARBA" id="ARBA00023015"/>
    </source>
</evidence>
<keyword evidence="8" id="KW-0539">Nucleus</keyword>
<gene>
    <name evidence="12" type="ORF">CANTEDRAFT_105242</name>
</gene>
<dbReference type="GO" id="GO:0008270">
    <property type="term" value="F:zinc ion binding"/>
    <property type="evidence" value="ECO:0007669"/>
    <property type="project" value="UniProtKB-KW"/>
</dbReference>
<dbReference type="FunFam" id="3.30.160.60:FF:002157">
    <property type="entry name" value="Transcription factor"/>
    <property type="match status" value="1"/>
</dbReference>
<evidence type="ECO:0000256" key="1">
    <source>
        <dbReference type="ARBA" id="ARBA00004123"/>
    </source>
</evidence>
<evidence type="ECO:0000256" key="10">
    <source>
        <dbReference type="SAM" id="MobiDB-lite"/>
    </source>
</evidence>